<feature type="transmembrane region" description="Helical" evidence="8">
    <location>
        <begin position="69"/>
        <end position="86"/>
    </location>
</feature>
<protein>
    <submittedName>
        <fullName evidence="10">Fucose 4-O-acetylase</fullName>
    </submittedName>
</protein>
<evidence type="ECO:0000256" key="8">
    <source>
        <dbReference type="SAM" id="Phobius"/>
    </source>
</evidence>
<proteinExistence type="inferred from homology"/>
<evidence type="ECO:0000256" key="5">
    <source>
        <dbReference type="ARBA" id="ARBA00022989"/>
    </source>
</evidence>
<evidence type="ECO:0000256" key="4">
    <source>
        <dbReference type="ARBA" id="ARBA00022692"/>
    </source>
</evidence>
<dbReference type="RefSeq" id="WP_090031477.1">
    <property type="nucleotide sequence ID" value="NZ_BONM01000010.1"/>
</dbReference>
<dbReference type="AlphaFoldDB" id="A0A1I0X540"/>
<name>A0A1I0X540_9CELL</name>
<accession>A0A1I0X540</accession>
<dbReference type="Proteomes" id="UP000199012">
    <property type="component" value="Unassembled WGS sequence"/>
</dbReference>
<feature type="transmembrane region" description="Helical" evidence="8">
    <location>
        <begin position="107"/>
        <end position="124"/>
    </location>
</feature>
<dbReference type="PANTHER" id="PTHR40074:SF2">
    <property type="entry name" value="O-ACETYLTRANSFERASE WECH"/>
    <property type="match status" value="1"/>
</dbReference>
<evidence type="ECO:0000256" key="7">
    <source>
        <dbReference type="SAM" id="MobiDB-lite"/>
    </source>
</evidence>
<feature type="transmembrane region" description="Helical" evidence="8">
    <location>
        <begin position="144"/>
        <end position="161"/>
    </location>
</feature>
<evidence type="ECO:0000256" key="2">
    <source>
        <dbReference type="ARBA" id="ARBA00007400"/>
    </source>
</evidence>
<keyword evidence="6 8" id="KW-0472">Membrane</keyword>
<keyword evidence="3" id="KW-1003">Cell membrane</keyword>
<reference evidence="10 11" key="1">
    <citation type="submission" date="2016-10" db="EMBL/GenBank/DDBJ databases">
        <authorList>
            <person name="de Groot N.N."/>
        </authorList>
    </citation>
    <scope>NUCLEOTIDE SEQUENCE [LARGE SCALE GENOMIC DNA]</scope>
    <source>
        <strain evidence="10 11">CGMCC 4.6945</strain>
    </source>
</reference>
<comment type="similarity">
    <text evidence="2">Belongs to the acyltransferase 3 family.</text>
</comment>
<feature type="transmembrane region" description="Helical" evidence="8">
    <location>
        <begin position="32"/>
        <end position="49"/>
    </location>
</feature>
<dbReference type="OrthoDB" id="4394033at2"/>
<feature type="transmembrane region" description="Helical" evidence="8">
    <location>
        <begin position="328"/>
        <end position="346"/>
    </location>
</feature>
<keyword evidence="4 8" id="KW-0812">Transmembrane</keyword>
<evidence type="ECO:0000259" key="9">
    <source>
        <dbReference type="Pfam" id="PF01757"/>
    </source>
</evidence>
<keyword evidence="5 8" id="KW-1133">Transmembrane helix</keyword>
<evidence type="ECO:0000313" key="11">
    <source>
        <dbReference type="Proteomes" id="UP000199012"/>
    </source>
</evidence>
<organism evidence="10 11">
    <name type="scientific">Cellulomonas marina</name>
    <dbReference type="NCBI Taxonomy" id="988821"/>
    <lineage>
        <taxon>Bacteria</taxon>
        <taxon>Bacillati</taxon>
        <taxon>Actinomycetota</taxon>
        <taxon>Actinomycetes</taxon>
        <taxon>Micrococcales</taxon>
        <taxon>Cellulomonadaceae</taxon>
        <taxon>Cellulomonas</taxon>
    </lineage>
</organism>
<keyword evidence="11" id="KW-1185">Reference proteome</keyword>
<feature type="region of interest" description="Disordered" evidence="7">
    <location>
        <begin position="1"/>
        <end position="20"/>
    </location>
</feature>
<dbReference type="EMBL" id="FOKA01000004">
    <property type="protein sequence ID" value="SFA95458.1"/>
    <property type="molecule type" value="Genomic_DNA"/>
</dbReference>
<comment type="subcellular location">
    <subcellularLocation>
        <location evidence="1">Cell membrane</location>
        <topology evidence="1">Multi-pass membrane protein</topology>
    </subcellularLocation>
</comment>
<dbReference type="GO" id="GO:0009246">
    <property type="term" value="P:enterobacterial common antigen biosynthetic process"/>
    <property type="evidence" value="ECO:0007669"/>
    <property type="project" value="TreeGrafter"/>
</dbReference>
<evidence type="ECO:0000256" key="3">
    <source>
        <dbReference type="ARBA" id="ARBA00022475"/>
    </source>
</evidence>
<dbReference type="GO" id="GO:0005886">
    <property type="term" value="C:plasma membrane"/>
    <property type="evidence" value="ECO:0007669"/>
    <property type="project" value="UniProtKB-SubCell"/>
</dbReference>
<gene>
    <name evidence="10" type="ORF">SAMN05421867_10493</name>
</gene>
<dbReference type="PANTHER" id="PTHR40074">
    <property type="entry name" value="O-ACETYLTRANSFERASE WECH"/>
    <property type="match status" value="1"/>
</dbReference>
<evidence type="ECO:0000256" key="6">
    <source>
        <dbReference type="ARBA" id="ARBA00023136"/>
    </source>
</evidence>
<feature type="transmembrane region" description="Helical" evidence="8">
    <location>
        <begin position="228"/>
        <end position="248"/>
    </location>
</feature>
<sequence>MQADPTAPVTAPADPAAGPTAPRPRLAWVDAARGWCVVAVVLFHVIAWSARRLPVAGLPAGVWDDVNMVLGNLRMPVLLAVSGLVLSRAVRAGASRAGTVTRAAGSYYLYLVWVAVYVLFYLLVREPTLPHRLDLADLPAELVVPTTPLWYVLALAVYVLVLPALQRVPAPVVLTALVVLSTGSQVLDRLDGRLGEPLGLKVPSLFLFFALGVHAAPHLRRLAERSTLPVVVIGGVLSLGLMEVGRFVPAAWGAALYDLRGVVFLVFSLTAVAWACRWAPVRDLGQWLGRRTLGVYVLHPLLIALLLVLQLGPLSGAFAAVVRTPLGGALYPLAVTAVLVATAIGLQHLAERTPARVLFAVPAGLRARVAGTPPQPAVVPAA</sequence>
<evidence type="ECO:0000313" key="10">
    <source>
        <dbReference type="EMBL" id="SFA95458.1"/>
    </source>
</evidence>
<dbReference type="Pfam" id="PF01757">
    <property type="entry name" value="Acyl_transf_3"/>
    <property type="match status" value="1"/>
</dbReference>
<feature type="transmembrane region" description="Helical" evidence="8">
    <location>
        <begin position="297"/>
        <end position="322"/>
    </location>
</feature>
<evidence type="ECO:0000256" key="1">
    <source>
        <dbReference type="ARBA" id="ARBA00004651"/>
    </source>
</evidence>
<feature type="transmembrane region" description="Helical" evidence="8">
    <location>
        <begin position="254"/>
        <end position="276"/>
    </location>
</feature>
<feature type="domain" description="Acyltransferase 3" evidence="9">
    <location>
        <begin position="27"/>
        <end position="313"/>
    </location>
</feature>
<dbReference type="InterPro" id="IPR002656">
    <property type="entry name" value="Acyl_transf_3_dom"/>
</dbReference>
<dbReference type="GO" id="GO:0016413">
    <property type="term" value="F:O-acetyltransferase activity"/>
    <property type="evidence" value="ECO:0007669"/>
    <property type="project" value="TreeGrafter"/>
</dbReference>